<dbReference type="EMBL" id="WWCJ01000001">
    <property type="protein sequence ID" value="MYN00820.1"/>
    <property type="molecule type" value="Genomic_DNA"/>
</dbReference>
<reference evidence="1 2" key="1">
    <citation type="submission" date="2019-12" db="EMBL/GenBank/DDBJ databases">
        <title>Novel species isolated from a subtropical stream in China.</title>
        <authorList>
            <person name="Lu H."/>
        </authorList>
    </citation>
    <scope>NUCLEOTIDE SEQUENCE [LARGE SCALE GENOMIC DNA]</scope>
    <source>
        <strain evidence="1 2">DS3</strain>
    </source>
</reference>
<evidence type="ECO:0000313" key="1">
    <source>
        <dbReference type="EMBL" id="MYN00820.1"/>
    </source>
</evidence>
<accession>A0A6N9HBI8</accession>
<protein>
    <submittedName>
        <fullName evidence="1">Uncharacterized protein</fullName>
    </submittedName>
</protein>
<sequence length="124" mass="14073">MKTLVTMKLRGIVFASAADEEFEDMAHIWMRDAETAYWFSLSRSLDSNDIEVMVSDQLNYRCKELNVTLSRTGLLMKLNDLAARAMDGHLEYAIEFAPDSQTVEEIKGTLEVIFKGKSGLLLDF</sequence>
<proteinExistence type="predicted"/>
<comment type="caution">
    <text evidence="1">The sequence shown here is derived from an EMBL/GenBank/DDBJ whole genome shotgun (WGS) entry which is preliminary data.</text>
</comment>
<name>A0A6N9HBI8_9BURK</name>
<organism evidence="1 2">
    <name type="scientific">Pseudoduganella guangdongensis</name>
    <dbReference type="NCBI Taxonomy" id="2692179"/>
    <lineage>
        <taxon>Bacteria</taxon>
        <taxon>Pseudomonadati</taxon>
        <taxon>Pseudomonadota</taxon>
        <taxon>Betaproteobacteria</taxon>
        <taxon>Burkholderiales</taxon>
        <taxon>Oxalobacteraceae</taxon>
        <taxon>Telluria group</taxon>
        <taxon>Pseudoduganella</taxon>
    </lineage>
</organism>
<gene>
    <name evidence="1" type="ORF">GTP41_01775</name>
</gene>
<dbReference type="RefSeq" id="WP_161023824.1">
    <property type="nucleotide sequence ID" value="NZ_WWCJ01000001.1"/>
</dbReference>
<keyword evidence="2" id="KW-1185">Reference proteome</keyword>
<dbReference type="Proteomes" id="UP000448575">
    <property type="component" value="Unassembled WGS sequence"/>
</dbReference>
<evidence type="ECO:0000313" key="2">
    <source>
        <dbReference type="Proteomes" id="UP000448575"/>
    </source>
</evidence>
<dbReference type="AlphaFoldDB" id="A0A6N9HBI8"/>